<feature type="domain" description="Response regulatory" evidence="4">
    <location>
        <begin position="9"/>
        <end position="125"/>
    </location>
</feature>
<dbReference type="RefSeq" id="WP_348946054.1">
    <property type="nucleotide sequence ID" value="NZ_CP157355.1"/>
</dbReference>
<gene>
    <name evidence="5" type="ORF">ABHF33_05955</name>
</gene>
<evidence type="ECO:0000256" key="3">
    <source>
        <dbReference type="SAM" id="Coils"/>
    </source>
</evidence>
<dbReference type="PROSITE" id="PS50110">
    <property type="entry name" value="RESPONSE_REGULATORY"/>
    <property type="match status" value="1"/>
</dbReference>
<dbReference type="KEGG" id="cmav:ABHF33_05955"/>
<dbReference type="InterPro" id="IPR050595">
    <property type="entry name" value="Bact_response_regulator"/>
</dbReference>
<dbReference type="PANTHER" id="PTHR44591:SF3">
    <property type="entry name" value="RESPONSE REGULATORY DOMAIN-CONTAINING PROTEIN"/>
    <property type="match status" value="1"/>
</dbReference>
<dbReference type="PANTHER" id="PTHR44591">
    <property type="entry name" value="STRESS RESPONSE REGULATOR PROTEIN 1"/>
    <property type="match status" value="1"/>
</dbReference>
<organism evidence="5">
    <name type="scientific">Chitinibacter mangrovi</name>
    <dbReference type="NCBI Taxonomy" id="3153927"/>
    <lineage>
        <taxon>Bacteria</taxon>
        <taxon>Pseudomonadati</taxon>
        <taxon>Pseudomonadota</taxon>
        <taxon>Betaproteobacteria</taxon>
        <taxon>Neisseriales</taxon>
        <taxon>Chitinibacteraceae</taxon>
        <taxon>Chitinibacter</taxon>
    </lineage>
</organism>
<feature type="modified residue" description="4-aspartylphosphate" evidence="2">
    <location>
        <position position="58"/>
    </location>
</feature>
<protein>
    <submittedName>
        <fullName evidence="5">Response regulator</fullName>
    </submittedName>
</protein>
<evidence type="ECO:0000313" key="5">
    <source>
        <dbReference type="EMBL" id="XBM01811.1"/>
    </source>
</evidence>
<proteinExistence type="predicted"/>
<dbReference type="Gene3D" id="3.40.50.2300">
    <property type="match status" value="1"/>
</dbReference>
<accession>A0AAU7FDS7</accession>
<dbReference type="GO" id="GO:0000160">
    <property type="term" value="P:phosphorelay signal transduction system"/>
    <property type="evidence" value="ECO:0007669"/>
    <property type="project" value="InterPro"/>
</dbReference>
<feature type="coiled-coil region" evidence="3">
    <location>
        <begin position="124"/>
        <end position="151"/>
    </location>
</feature>
<evidence type="ECO:0000259" key="4">
    <source>
        <dbReference type="PROSITE" id="PS50110"/>
    </source>
</evidence>
<sequence length="244" mass="26607">MSNTLERQTILIVDDTPDVLSLLTALLKDNYKTQIATNGVNALEILTKPPYPDLILMDVLMPEMGGYETCQRIRETPSLADIPIIFLSSISENQDVAMGLALGATDFIVKPIFPAILLSRVAVHLSLRRKIQLLEAENQQLRASLDVASGSANEAARTIEDEAITPTTPALAEPASANSPIALLRQFARLLDQQDALADEFLTQYQKPLAQIIPSIVLEQVLLHLAAGAPLKAKAQLNELFHLP</sequence>
<keyword evidence="1 2" id="KW-0597">Phosphoprotein</keyword>
<dbReference type="AlphaFoldDB" id="A0AAU7FDS7"/>
<keyword evidence="3" id="KW-0175">Coiled coil</keyword>
<reference evidence="5" key="1">
    <citation type="submission" date="2024-05" db="EMBL/GenBank/DDBJ databases">
        <authorList>
            <person name="Yang L."/>
            <person name="Pan L."/>
        </authorList>
    </citation>
    <scope>NUCLEOTIDE SEQUENCE</scope>
    <source>
        <strain evidence="5">FCG-7</strain>
    </source>
</reference>
<evidence type="ECO:0000256" key="1">
    <source>
        <dbReference type="ARBA" id="ARBA00022553"/>
    </source>
</evidence>
<dbReference type="SUPFAM" id="SSF52172">
    <property type="entry name" value="CheY-like"/>
    <property type="match status" value="1"/>
</dbReference>
<dbReference type="InterPro" id="IPR001789">
    <property type="entry name" value="Sig_transdc_resp-reg_receiver"/>
</dbReference>
<dbReference type="EMBL" id="CP157355">
    <property type="protein sequence ID" value="XBM01811.1"/>
    <property type="molecule type" value="Genomic_DNA"/>
</dbReference>
<dbReference type="SMART" id="SM00448">
    <property type="entry name" value="REC"/>
    <property type="match status" value="1"/>
</dbReference>
<evidence type="ECO:0000256" key="2">
    <source>
        <dbReference type="PROSITE-ProRule" id="PRU00169"/>
    </source>
</evidence>
<dbReference type="InterPro" id="IPR011006">
    <property type="entry name" value="CheY-like_superfamily"/>
</dbReference>
<dbReference type="Pfam" id="PF00072">
    <property type="entry name" value="Response_reg"/>
    <property type="match status" value="1"/>
</dbReference>
<name>A0AAU7FDS7_9NEIS</name>